<name>A0A151JV31_9HYME</name>
<organism evidence="1 2">
    <name type="scientific">Trachymyrmex septentrionalis</name>
    <dbReference type="NCBI Taxonomy" id="34720"/>
    <lineage>
        <taxon>Eukaryota</taxon>
        <taxon>Metazoa</taxon>
        <taxon>Ecdysozoa</taxon>
        <taxon>Arthropoda</taxon>
        <taxon>Hexapoda</taxon>
        <taxon>Insecta</taxon>
        <taxon>Pterygota</taxon>
        <taxon>Neoptera</taxon>
        <taxon>Endopterygota</taxon>
        <taxon>Hymenoptera</taxon>
        <taxon>Apocrita</taxon>
        <taxon>Aculeata</taxon>
        <taxon>Formicoidea</taxon>
        <taxon>Formicidae</taxon>
        <taxon>Myrmicinae</taxon>
        <taxon>Trachymyrmex</taxon>
    </lineage>
</organism>
<reference evidence="1 2" key="1">
    <citation type="submission" date="2016-03" db="EMBL/GenBank/DDBJ databases">
        <title>Trachymyrmex septentrionalis WGS genome.</title>
        <authorList>
            <person name="Nygaard S."/>
            <person name="Hu H."/>
            <person name="Boomsma J."/>
            <person name="Zhang G."/>
        </authorList>
    </citation>
    <scope>NUCLEOTIDE SEQUENCE [LARGE SCALE GENOMIC DNA]</scope>
    <source>
        <strain evidence="1">Tsep2-gDNA-1</strain>
        <tissue evidence="1">Whole body</tissue>
    </source>
</reference>
<keyword evidence="2" id="KW-1185">Reference proteome</keyword>
<evidence type="ECO:0000313" key="2">
    <source>
        <dbReference type="Proteomes" id="UP000078541"/>
    </source>
</evidence>
<evidence type="ECO:0000313" key="1">
    <source>
        <dbReference type="EMBL" id="KYN37399.1"/>
    </source>
</evidence>
<accession>A0A151JV31</accession>
<proteinExistence type="predicted"/>
<dbReference type="Proteomes" id="UP000078541">
    <property type="component" value="Unassembled WGS sequence"/>
</dbReference>
<gene>
    <name evidence="1" type="ORF">ALC56_08303</name>
</gene>
<dbReference type="AlphaFoldDB" id="A0A151JV31"/>
<protein>
    <submittedName>
        <fullName evidence="1">Uncharacterized protein</fullName>
    </submittedName>
</protein>
<dbReference type="EMBL" id="KQ981713">
    <property type="protein sequence ID" value="KYN37399.1"/>
    <property type="molecule type" value="Genomic_DNA"/>
</dbReference>
<sequence length="71" mass="8413">MIIRNIIQTVKTCRRKCDRARDRSASQPRAFIDVYNRASCQNNQHRSETSYCSCTRYGDLELLHRDNICFI</sequence>